<comment type="caution">
    <text evidence="2">The sequence shown here is derived from an EMBL/GenBank/DDBJ whole genome shotgun (WGS) entry which is preliminary data.</text>
</comment>
<dbReference type="Proteomes" id="UP000828390">
    <property type="component" value="Unassembled WGS sequence"/>
</dbReference>
<feature type="transmembrane region" description="Helical" evidence="1">
    <location>
        <begin position="35"/>
        <end position="55"/>
    </location>
</feature>
<evidence type="ECO:0000313" key="3">
    <source>
        <dbReference type="Proteomes" id="UP000828390"/>
    </source>
</evidence>
<protein>
    <submittedName>
        <fullName evidence="2">Uncharacterized protein</fullName>
    </submittedName>
</protein>
<gene>
    <name evidence="2" type="ORF">DPMN_129983</name>
</gene>
<keyword evidence="1" id="KW-0472">Membrane</keyword>
<evidence type="ECO:0000313" key="2">
    <source>
        <dbReference type="EMBL" id="KAH3828034.1"/>
    </source>
</evidence>
<keyword evidence="3" id="KW-1185">Reference proteome</keyword>
<dbReference type="EMBL" id="JAIWYP010000005">
    <property type="protein sequence ID" value="KAH3828034.1"/>
    <property type="molecule type" value="Genomic_DNA"/>
</dbReference>
<keyword evidence="1" id="KW-1133">Transmembrane helix</keyword>
<sequence length="102" mass="11589">MVPMIYAVVTLHLIPRLKSAILGFLEKCMDLVLDSVVLFHMMLQLLSVVVARYMIQVKMAQTNVARTSRTTQLLKYAVTVKYGRSQKLVMTVAVDPKIHLTR</sequence>
<proteinExistence type="predicted"/>
<keyword evidence="1" id="KW-0812">Transmembrane</keyword>
<reference evidence="2" key="1">
    <citation type="journal article" date="2019" name="bioRxiv">
        <title>The Genome of the Zebra Mussel, Dreissena polymorpha: A Resource for Invasive Species Research.</title>
        <authorList>
            <person name="McCartney M.A."/>
            <person name="Auch B."/>
            <person name="Kono T."/>
            <person name="Mallez S."/>
            <person name="Zhang Y."/>
            <person name="Obille A."/>
            <person name="Becker A."/>
            <person name="Abrahante J.E."/>
            <person name="Garbe J."/>
            <person name="Badalamenti J.P."/>
            <person name="Herman A."/>
            <person name="Mangelson H."/>
            <person name="Liachko I."/>
            <person name="Sullivan S."/>
            <person name="Sone E.D."/>
            <person name="Koren S."/>
            <person name="Silverstein K.A.T."/>
            <person name="Beckman K.B."/>
            <person name="Gohl D.M."/>
        </authorList>
    </citation>
    <scope>NUCLEOTIDE SEQUENCE</scope>
    <source>
        <strain evidence="2">Duluth1</strain>
        <tissue evidence="2">Whole animal</tissue>
    </source>
</reference>
<name>A0A9D4JYR8_DREPO</name>
<organism evidence="2 3">
    <name type="scientific">Dreissena polymorpha</name>
    <name type="common">Zebra mussel</name>
    <name type="synonym">Mytilus polymorpha</name>
    <dbReference type="NCBI Taxonomy" id="45954"/>
    <lineage>
        <taxon>Eukaryota</taxon>
        <taxon>Metazoa</taxon>
        <taxon>Spiralia</taxon>
        <taxon>Lophotrochozoa</taxon>
        <taxon>Mollusca</taxon>
        <taxon>Bivalvia</taxon>
        <taxon>Autobranchia</taxon>
        <taxon>Heteroconchia</taxon>
        <taxon>Euheterodonta</taxon>
        <taxon>Imparidentia</taxon>
        <taxon>Neoheterodontei</taxon>
        <taxon>Myida</taxon>
        <taxon>Dreissenoidea</taxon>
        <taxon>Dreissenidae</taxon>
        <taxon>Dreissena</taxon>
    </lineage>
</organism>
<evidence type="ECO:0000256" key="1">
    <source>
        <dbReference type="SAM" id="Phobius"/>
    </source>
</evidence>
<reference evidence="2" key="2">
    <citation type="submission" date="2020-11" db="EMBL/GenBank/DDBJ databases">
        <authorList>
            <person name="McCartney M.A."/>
            <person name="Auch B."/>
            <person name="Kono T."/>
            <person name="Mallez S."/>
            <person name="Becker A."/>
            <person name="Gohl D.M."/>
            <person name="Silverstein K.A.T."/>
            <person name="Koren S."/>
            <person name="Bechman K.B."/>
            <person name="Herman A."/>
            <person name="Abrahante J.E."/>
            <person name="Garbe J."/>
        </authorList>
    </citation>
    <scope>NUCLEOTIDE SEQUENCE</scope>
    <source>
        <strain evidence="2">Duluth1</strain>
        <tissue evidence="2">Whole animal</tissue>
    </source>
</reference>
<accession>A0A9D4JYR8</accession>
<dbReference type="AlphaFoldDB" id="A0A9D4JYR8"/>